<dbReference type="InterPro" id="IPR045455">
    <property type="entry name" value="NrS-1_pol-like_helicase"/>
</dbReference>
<dbReference type="HOGENOM" id="CLU_010597_0_0_1"/>
<evidence type="ECO:0000313" key="3">
    <source>
        <dbReference type="EMBL" id="EXX72438.1"/>
    </source>
</evidence>
<dbReference type="InterPro" id="IPR027417">
    <property type="entry name" value="P-loop_NTPase"/>
</dbReference>
<dbReference type="OrthoDB" id="2425743at2759"/>
<sequence>MTEQSSLSEFFDASALYYQGYRASDIGASLYKIRDDSVKPRHFLGADNADEIEAILTEREDHSLHEIIDGDEPLRPVIDFDLPIETLNAITPKLSGGQAKNSLCCAFRDTCLEIFPEWDKETLTIAESSDEKKISLHVSTFGMRLPNIAQVAMFTELIRKKLPTALQGNSIIDNIANKCSFSLRMLGSPKYNEKTGEHIRVKKAICPKDGTIFDFMIRPPNDESEVIKNSPLLVVLKAKMEGYPSTNNVITDAEFELVETLLQEASIEGYSLSYPSENFPNKFPLSRISPSHCPICDREHDSDHGYIIRNKKSYSFFCYRANNDREPGSRKPSKKLTISETALDREQKFPSPTKLDRSRISDPNDRFVWGDLIDMSTSGRKFSRNEVYEAIQATVACIQTTSRLWVLKIEDTNGGLYFDMAPKLDLAKYEVNLLELGGEGVKLINLIDRAVTKGLILYHNINFLPYLLNSPVPNTKFFNLFIGFLAKPAVEINPEIMDPILWHTKNIISNENVELHEYLWNWWAYLVQKPEKKPRSILVLKSTLQQCGKNIITDFIGDKVLGGHLHYATSDLEKILGRFNSAIQARKLIVMNETEMSSGEWHKFNGHLKSLITEGMVSIERKGIETKRIRDFTRFMVTSNQDAPLKIDIGDSRVVCFDVSSRCRGNTVYFKRLGKVLDYPDAPGVVMRYLLSRDLSDFEPQEIPVTKMKIKTMRDQLPNPIRFIIDYISSWCGVKIASPSRTLLYQKYLEWCGENGEKTFPNNITGKKLSEKNIRENKRTSSGKREWQYILDRPKIVAKLCESGLSDMEEFSDIPQDDLPENETTDIPIFNVPETGLEGPTIPQKITPPQPEENLPPRGKKANKQDNSTQVLFNYVAEQAELPGASTSRTSETSKPPEPVIDKPEVNKLSKTNEPISKNTNTPPKETTSKLPDSSKPINEVSSAILLSRAQREERLRKRAVELGENPDAFMTITEKDRLNSIAFRDRMETDSRICGWAIETEEDPKEYMDMKVRERLIGEEIIRRSLEDEGVTSSWLDTDEEWQKNISILQENGMLW</sequence>
<keyword evidence="4" id="KW-1185">Reference proteome</keyword>
<reference evidence="3 4" key="1">
    <citation type="submission" date="2014-02" db="EMBL/GenBank/DDBJ databases">
        <title>Single nucleus genome sequencing reveals high similarity among nuclei of an endomycorrhizal fungus.</title>
        <authorList>
            <person name="Lin K."/>
            <person name="Geurts R."/>
            <person name="Zhang Z."/>
            <person name="Limpens E."/>
            <person name="Saunders D.G."/>
            <person name="Mu D."/>
            <person name="Pang E."/>
            <person name="Cao H."/>
            <person name="Cha H."/>
            <person name="Lin T."/>
            <person name="Zhou Q."/>
            <person name="Shang Y."/>
            <person name="Li Y."/>
            <person name="Ivanov S."/>
            <person name="Sharma T."/>
            <person name="Velzen R.V."/>
            <person name="Ruijter N.D."/>
            <person name="Aanen D.K."/>
            <person name="Win J."/>
            <person name="Kamoun S."/>
            <person name="Bisseling T."/>
            <person name="Huang S."/>
        </authorList>
    </citation>
    <scope>NUCLEOTIDE SEQUENCE [LARGE SCALE GENOMIC DNA]</scope>
    <source>
        <strain evidence="4">DAOM197198w</strain>
    </source>
</reference>
<dbReference type="EMBL" id="JEMT01015370">
    <property type="protein sequence ID" value="EXX72438.1"/>
    <property type="molecule type" value="Genomic_DNA"/>
</dbReference>
<feature type="compositionally biased region" description="Basic and acidic residues" evidence="1">
    <location>
        <begin position="342"/>
        <end position="358"/>
    </location>
</feature>
<feature type="domain" description="NrS-1 polymerase-like helicase" evidence="2">
    <location>
        <begin position="540"/>
        <end position="651"/>
    </location>
</feature>
<name>A0A015N056_RHIIW</name>
<evidence type="ECO:0000259" key="2">
    <source>
        <dbReference type="Pfam" id="PF19263"/>
    </source>
</evidence>
<dbReference type="AlphaFoldDB" id="A0A015N056"/>
<feature type="compositionally biased region" description="Polar residues" evidence="1">
    <location>
        <begin position="909"/>
        <end position="937"/>
    </location>
</feature>
<comment type="caution">
    <text evidence="3">The sequence shown here is derived from an EMBL/GenBank/DDBJ whole genome shotgun (WGS) entry which is preliminary data.</text>
</comment>
<feature type="region of interest" description="Disordered" evidence="1">
    <location>
        <begin position="833"/>
        <end position="865"/>
    </location>
</feature>
<feature type="region of interest" description="Disordered" evidence="1">
    <location>
        <begin position="325"/>
        <end position="358"/>
    </location>
</feature>
<feature type="region of interest" description="Disordered" evidence="1">
    <location>
        <begin position="881"/>
        <end position="937"/>
    </location>
</feature>
<dbReference type="Proteomes" id="UP000022910">
    <property type="component" value="Unassembled WGS sequence"/>
</dbReference>
<accession>A0A015N056</accession>
<evidence type="ECO:0000313" key="4">
    <source>
        <dbReference type="Proteomes" id="UP000022910"/>
    </source>
</evidence>
<dbReference type="STRING" id="1432141.A0A015N056"/>
<feature type="compositionally biased region" description="Polar residues" evidence="1">
    <location>
        <begin position="885"/>
        <end position="894"/>
    </location>
</feature>
<dbReference type="Pfam" id="PF19263">
    <property type="entry name" value="DUF5906"/>
    <property type="match status" value="1"/>
</dbReference>
<gene>
    <name evidence="3" type="ORF">RirG_069380</name>
</gene>
<protein>
    <recommendedName>
        <fullName evidence="2">NrS-1 polymerase-like helicase domain-containing protein</fullName>
    </recommendedName>
</protein>
<dbReference type="Gene3D" id="3.40.50.300">
    <property type="entry name" value="P-loop containing nucleotide triphosphate hydrolases"/>
    <property type="match status" value="1"/>
</dbReference>
<organism evidence="3 4">
    <name type="scientific">Rhizophagus irregularis (strain DAOM 197198w)</name>
    <name type="common">Glomus intraradices</name>
    <dbReference type="NCBI Taxonomy" id="1432141"/>
    <lineage>
        <taxon>Eukaryota</taxon>
        <taxon>Fungi</taxon>
        <taxon>Fungi incertae sedis</taxon>
        <taxon>Mucoromycota</taxon>
        <taxon>Glomeromycotina</taxon>
        <taxon>Glomeromycetes</taxon>
        <taxon>Glomerales</taxon>
        <taxon>Glomeraceae</taxon>
        <taxon>Rhizophagus</taxon>
    </lineage>
</organism>
<proteinExistence type="predicted"/>
<evidence type="ECO:0000256" key="1">
    <source>
        <dbReference type="SAM" id="MobiDB-lite"/>
    </source>
</evidence>